<evidence type="ECO:0000259" key="2">
    <source>
        <dbReference type="PROSITE" id="PS51186"/>
    </source>
</evidence>
<dbReference type="Gene3D" id="3.40.630.30">
    <property type="match status" value="1"/>
</dbReference>
<dbReference type="EMBL" id="KN847335">
    <property type="protein sequence ID" value="KIW43321.1"/>
    <property type="molecule type" value="Genomic_DNA"/>
</dbReference>
<feature type="region of interest" description="Disordered" evidence="1">
    <location>
        <begin position="1"/>
        <end position="29"/>
    </location>
</feature>
<dbReference type="InterPro" id="IPR016181">
    <property type="entry name" value="Acyl_CoA_acyltransferase"/>
</dbReference>
<feature type="compositionally biased region" description="Low complexity" evidence="1">
    <location>
        <begin position="9"/>
        <end position="19"/>
    </location>
</feature>
<gene>
    <name evidence="3" type="ORF">PV06_04433</name>
</gene>
<dbReference type="PANTHER" id="PTHR42791:SF16">
    <property type="entry name" value="N-ACETYLTRANSFERASE DOMAIN-CONTAINING PROTEIN"/>
    <property type="match status" value="1"/>
</dbReference>
<dbReference type="InterPro" id="IPR052523">
    <property type="entry name" value="Trichothecene_AcTrans"/>
</dbReference>
<keyword evidence="4" id="KW-1185">Reference proteome</keyword>
<evidence type="ECO:0000256" key="1">
    <source>
        <dbReference type="SAM" id="MobiDB-lite"/>
    </source>
</evidence>
<sequence>MKMSGPQASESSSLLKSPSTTNTVGLNPHPSFTLRRARFGDLANAARTTTLAFWDEVLFGRLIHPRRNEHPSDFDKYWYRQFIVDWWDWSHVFLVTTEKVEGQQQEVITGLAHWTRMAPAKRDNRVAGWELAWWDPRRLFKPLFGLVVKALKFVSPNRAAAPEHEDILEQSDGFLDHIWQGHRAESWYLACLAVHPDFQGKGQGRALVAWGLEQARKEGVACSVIAADGKERFYQTCGFNVGPVGRGGEGDGNPLKNVGGGLIFFRDKEGVIVEDREPGVWMEGPGVFDWEDWLKRTTAKKGETAE</sequence>
<dbReference type="CDD" id="cd04301">
    <property type="entry name" value="NAT_SF"/>
    <property type="match status" value="1"/>
</dbReference>
<dbReference type="STRING" id="215243.A0A0D2AU18"/>
<dbReference type="Proteomes" id="UP000053342">
    <property type="component" value="Unassembled WGS sequence"/>
</dbReference>
<dbReference type="AlphaFoldDB" id="A0A0D2AU18"/>
<feature type="domain" description="N-acetyltransferase" evidence="2">
    <location>
        <begin position="126"/>
        <end position="269"/>
    </location>
</feature>
<dbReference type="RefSeq" id="XP_016263537.1">
    <property type="nucleotide sequence ID" value="XM_016405331.1"/>
</dbReference>
<name>A0A0D2AU18_9EURO</name>
<dbReference type="SUPFAM" id="SSF55729">
    <property type="entry name" value="Acyl-CoA N-acyltransferases (Nat)"/>
    <property type="match status" value="1"/>
</dbReference>
<dbReference type="Pfam" id="PF13508">
    <property type="entry name" value="Acetyltransf_7"/>
    <property type="match status" value="1"/>
</dbReference>
<dbReference type="GO" id="GO:0016747">
    <property type="term" value="F:acyltransferase activity, transferring groups other than amino-acyl groups"/>
    <property type="evidence" value="ECO:0007669"/>
    <property type="project" value="InterPro"/>
</dbReference>
<reference evidence="3 4" key="1">
    <citation type="submission" date="2015-01" db="EMBL/GenBank/DDBJ databases">
        <title>The Genome Sequence of Exophiala oligosperma CBS72588.</title>
        <authorList>
            <consortium name="The Broad Institute Genomics Platform"/>
            <person name="Cuomo C."/>
            <person name="de Hoog S."/>
            <person name="Gorbushina A."/>
            <person name="Stielow B."/>
            <person name="Teixiera M."/>
            <person name="Abouelleil A."/>
            <person name="Chapman S.B."/>
            <person name="Priest M."/>
            <person name="Young S.K."/>
            <person name="Wortman J."/>
            <person name="Nusbaum C."/>
            <person name="Birren B."/>
        </authorList>
    </citation>
    <scope>NUCLEOTIDE SEQUENCE [LARGE SCALE GENOMIC DNA]</scope>
    <source>
        <strain evidence="3 4">CBS 72588</strain>
    </source>
</reference>
<dbReference type="OrthoDB" id="2744543at2759"/>
<dbReference type="HOGENOM" id="CLU_060131_3_1_1"/>
<evidence type="ECO:0000313" key="3">
    <source>
        <dbReference type="EMBL" id="KIW43321.1"/>
    </source>
</evidence>
<organism evidence="3 4">
    <name type="scientific">Exophiala oligosperma</name>
    <dbReference type="NCBI Taxonomy" id="215243"/>
    <lineage>
        <taxon>Eukaryota</taxon>
        <taxon>Fungi</taxon>
        <taxon>Dikarya</taxon>
        <taxon>Ascomycota</taxon>
        <taxon>Pezizomycotina</taxon>
        <taxon>Eurotiomycetes</taxon>
        <taxon>Chaetothyriomycetidae</taxon>
        <taxon>Chaetothyriales</taxon>
        <taxon>Herpotrichiellaceae</taxon>
        <taxon>Exophiala</taxon>
    </lineage>
</organism>
<dbReference type="PROSITE" id="PS51186">
    <property type="entry name" value="GNAT"/>
    <property type="match status" value="1"/>
</dbReference>
<accession>A0A0D2AU18</accession>
<protein>
    <recommendedName>
        <fullName evidence="2">N-acetyltransferase domain-containing protein</fullName>
    </recommendedName>
</protein>
<proteinExistence type="predicted"/>
<dbReference type="InterPro" id="IPR000182">
    <property type="entry name" value="GNAT_dom"/>
</dbReference>
<dbReference type="PANTHER" id="PTHR42791">
    <property type="entry name" value="GNAT FAMILY ACETYLTRANSFERASE"/>
    <property type="match status" value="1"/>
</dbReference>
<dbReference type="GeneID" id="27356507"/>
<evidence type="ECO:0000313" key="4">
    <source>
        <dbReference type="Proteomes" id="UP000053342"/>
    </source>
</evidence>
<dbReference type="VEuPathDB" id="FungiDB:PV06_04433"/>